<evidence type="ECO:0000256" key="5">
    <source>
        <dbReference type="ARBA" id="ARBA00022475"/>
    </source>
</evidence>
<evidence type="ECO:0000256" key="16">
    <source>
        <dbReference type="ARBA" id="ARBA00022884"/>
    </source>
</evidence>
<dbReference type="InterPro" id="IPR019307">
    <property type="entry name" value="RNA-bd_AU-1/RNase_E/G"/>
</dbReference>
<keyword evidence="17" id="KW-0472">Membrane</keyword>
<sequence length="480" mass="55326">MPREILINVEPQEKRVAIVSDGRIQEYYIERPQDRTIVGNIYKGKIEAVLPSLGAAFVDIGLIKKGFLYLSEIEFVFESVDTPKAQAPKEIKKGQEVLVQVVKESFGTKGPRLSTHIGLAGRYLVIMPSDKQVGISRRIEDDLERRRLRQIFNELKLPKDVGFIVRTAACGKSKQELMRDAQFLYKLWKRLEKIVEQKKAPSLIYEEYDLTLRAIRDSFTDDVSKLLVDSKPEFYRIQHFMRAFLSYLSKKVEFYRGDDLFTEKDIEKQISRIYESMVYLKSKAYLVIEPTEGLVVIDVNSGGFKKKFSQEETAFKVNCEAAQEVARQLILRDLGGIIVIDFIDMEKESHRREVLNTLKKALSNDRAKYDILDISKFGVVEMTRERIHKTVQMLSYQLCPYCGGRGKVKSPVTTAIYALKELKRFLKGKFLKEVSLTLSPSIIDEILKNKDDLKAIEYKFKVKINLISNPTLHIEEIKIA</sequence>
<keyword evidence="9" id="KW-0819">tRNA processing</keyword>
<evidence type="ECO:0000256" key="7">
    <source>
        <dbReference type="ARBA" id="ARBA00022519"/>
    </source>
</evidence>
<evidence type="ECO:0000256" key="4">
    <source>
        <dbReference type="ARBA" id="ARBA00017719"/>
    </source>
</evidence>
<dbReference type="AlphaFoldDB" id="A0A2G9YJT2"/>
<evidence type="ECO:0000256" key="6">
    <source>
        <dbReference type="ARBA" id="ARBA00022490"/>
    </source>
</evidence>
<dbReference type="InterPro" id="IPR003029">
    <property type="entry name" value="S1_domain"/>
</dbReference>
<evidence type="ECO:0000256" key="12">
    <source>
        <dbReference type="ARBA" id="ARBA00022730"/>
    </source>
</evidence>
<dbReference type="GO" id="GO:0019843">
    <property type="term" value="F:rRNA binding"/>
    <property type="evidence" value="ECO:0007669"/>
    <property type="project" value="UniProtKB-KW"/>
</dbReference>
<keyword evidence="10" id="KW-0540">Nuclease</keyword>
<evidence type="ECO:0000256" key="2">
    <source>
        <dbReference type="ARBA" id="ARBA00004496"/>
    </source>
</evidence>
<dbReference type="InterPro" id="IPR048583">
    <property type="entry name" value="RNase_E_G_thioredoxin-like"/>
</dbReference>
<protein>
    <recommendedName>
        <fullName evidence="4">Ribonuclease G</fullName>
    </recommendedName>
</protein>
<comment type="caution">
    <text evidence="19">The sequence shown here is derived from an EMBL/GenBank/DDBJ whole genome shotgun (WGS) entry which is preliminary data.</text>
</comment>
<evidence type="ECO:0000259" key="18">
    <source>
        <dbReference type="PROSITE" id="PS50126"/>
    </source>
</evidence>
<evidence type="ECO:0000256" key="8">
    <source>
        <dbReference type="ARBA" id="ARBA00022552"/>
    </source>
</evidence>
<dbReference type="Pfam" id="PF20833">
    <property type="entry name" value="RNase_E_G_Thio"/>
    <property type="match status" value="1"/>
</dbReference>
<dbReference type="Gene3D" id="2.40.50.140">
    <property type="entry name" value="Nucleic acid-binding proteins"/>
    <property type="match status" value="1"/>
</dbReference>
<dbReference type="Pfam" id="PF10150">
    <property type="entry name" value="RNase_E_G"/>
    <property type="match status" value="1"/>
</dbReference>
<keyword evidence="12" id="KW-0699">rRNA-binding</keyword>
<dbReference type="EMBL" id="PCRK01000069">
    <property type="protein sequence ID" value="PIP19402.1"/>
    <property type="molecule type" value="Genomic_DNA"/>
</dbReference>
<comment type="cofactor">
    <cofactor evidence="1">
        <name>Mg(2+)</name>
        <dbReference type="ChEBI" id="CHEBI:18420"/>
    </cofactor>
</comment>
<keyword evidence="13" id="KW-0255">Endonuclease</keyword>
<keyword evidence="5" id="KW-1003">Cell membrane</keyword>
<evidence type="ECO:0000313" key="19">
    <source>
        <dbReference type="EMBL" id="PIP19402.1"/>
    </source>
</evidence>
<feature type="domain" description="S1 motif" evidence="18">
    <location>
        <begin position="39"/>
        <end position="122"/>
    </location>
</feature>
<evidence type="ECO:0000256" key="14">
    <source>
        <dbReference type="ARBA" id="ARBA00022801"/>
    </source>
</evidence>
<keyword evidence="16" id="KW-0694">RNA-binding</keyword>
<dbReference type="GO" id="GO:0006364">
    <property type="term" value="P:rRNA processing"/>
    <property type="evidence" value="ECO:0007669"/>
    <property type="project" value="UniProtKB-KW"/>
</dbReference>
<dbReference type="NCBIfam" id="TIGR00757">
    <property type="entry name" value="RNaseEG"/>
    <property type="match status" value="1"/>
</dbReference>
<evidence type="ECO:0000256" key="10">
    <source>
        <dbReference type="ARBA" id="ARBA00022722"/>
    </source>
</evidence>
<dbReference type="InterPro" id="IPR012340">
    <property type="entry name" value="NA-bd_OB-fold"/>
</dbReference>
<dbReference type="GO" id="GO:0016787">
    <property type="term" value="F:hydrolase activity"/>
    <property type="evidence" value="ECO:0007669"/>
    <property type="project" value="UniProtKB-KW"/>
</dbReference>
<evidence type="ECO:0000256" key="17">
    <source>
        <dbReference type="ARBA" id="ARBA00023136"/>
    </source>
</evidence>
<evidence type="ECO:0000256" key="9">
    <source>
        <dbReference type="ARBA" id="ARBA00022694"/>
    </source>
</evidence>
<dbReference type="Pfam" id="PF00575">
    <property type="entry name" value="S1"/>
    <property type="match status" value="1"/>
</dbReference>
<comment type="similarity">
    <text evidence="3">Belongs to the RNase E/G family. RNase G subfamily.</text>
</comment>
<dbReference type="CDD" id="cd04453">
    <property type="entry name" value="S1_RNase_E"/>
    <property type="match status" value="1"/>
</dbReference>
<dbReference type="GO" id="GO:0005737">
    <property type="term" value="C:cytoplasm"/>
    <property type="evidence" value="ECO:0007669"/>
    <property type="project" value="UniProtKB-SubCell"/>
</dbReference>
<keyword evidence="14" id="KW-0378">Hydrolase</keyword>
<gene>
    <name evidence="19" type="ORF">COX41_03060</name>
</gene>
<dbReference type="PANTHER" id="PTHR30001:SF1">
    <property type="entry name" value="RIBONUCLEASE E_G-LIKE PROTEIN, CHLOROPLASTIC"/>
    <property type="match status" value="1"/>
</dbReference>
<evidence type="ECO:0000256" key="1">
    <source>
        <dbReference type="ARBA" id="ARBA00001946"/>
    </source>
</evidence>
<evidence type="ECO:0000256" key="15">
    <source>
        <dbReference type="ARBA" id="ARBA00022842"/>
    </source>
</evidence>
<dbReference type="PANTHER" id="PTHR30001">
    <property type="entry name" value="RIBONUCLEASE"/>
    <property type="match status" value="1"/>
</dbReference>
<organism evidence="19 20">
    <name type="scientific">Candidatus Sherwoodlollariibacterium unditelluris</name>
    <dbReference type="NCBI Taxonomy" id="1974757"/>
    <lineage>
        <taxon>Bacteria</taxon>
        <taxon>Pseudomonadati</taxon>
        <taxon>Candidatus Omnitrophota</taxon>
        <taxon>Candidatus Sherwoodlollariibacterium</taxon>
    </lineage>
</organism>
<evidence type="ECO:0000313" key="20">
    <source>
        <dbReference type="Proteomes" id="UP000231292"/>
    </source>
</evidence>
<reference evidence="19 20" key="1">
    <citation type="submission" date="2017-09" db="EMBL/GenBank/DDBJ databases">
        <title>Depth-based differentiation of microbial function through sediment-hosted aquifers and enrichment of novel symbionts in the deep terrestrial subsurface.</title>
        <authorList>
            <person name="Probst A.J."/>
            <person name="Ladd B."/>
            <person name="Jarett J.K."/>
            <person name="Geller-Mcgrath D.E."/>
            <person name="Sieber C.M."/>
            <person name="Emerson J.B."/>
            <person name="Anantharaman K."/>
            <person name="Thomas B.C."/>
            <person name="Malmstrom R."/>
            <person name="Stieglmeier M."/>
            <person name="Klingl A."/>
            <person name="Woyke T."/>
            <person name="Ryan C.M."/>
            <person name="Banfield J.F."/>
        </authorList>
    </citation>
    <scope>NUCLEOTIDE SEQUENCE [LARGE SCALE GENOMIC DNA]</scope>
    <source>
        <strain evidence="19">CG23_combo_of_CG06-09_8_20_14_all_41_10</strain>
    </source>
</reference>
<evidence type="ECO:0000256" key="11">
    <source>
        <dbReference type="ARBA" id="ARBA00022723"/>
    </source>
</evidence>
<name>A0A2G9YJT2_9BACT</name>
<accession>A0A2G9YJT2</accession>
<dbReference type="PROSITE" id="PS50126">
    <property type="entry name" value="S1"/>
    <property type="match status" value="1"/>
</dbReference>
<dbReference type="Gene3D" id="3.40.1260.20">
    <property type="entry name" value="Ribonuclease E, catalytic domain"/>
    <property type="match status" value="1"/>
</dbReference>
<proteinExistence type="inferred from homology"/>
<keyword evidence="7" id="KW-0997">Cell inner membrane</keyword>
<dbReference type="GO" id="GO:0004540">
    <property type="term" value="F:RNA nuclease activity"/>
    <property type="evidence" value="ECO:0007669"/>
    <property type="project" value="InterPro"/>
</dbReference>
<dbReference type="GO" id="GO:0004519">
    <property type="term" value="F:endonuclease activity"/>
    <property type="evidence" value="ECO:0007669"/>
    <property type="project" value="UniProtKB-KW"/>
</dbReference>
<keyword evidence="15" id="KW-0460">Magnesium</keyword>
<dbReference type="Proteomes" id="UP000231292">
    <property type="component" value="Unassembled WGS sequence"/>
</dbReference>
<dbReference type="SUPFAM" id="SSF50249">
    <property type="entry name" value="Nucleic acid-binding proteins"/>
    <property type="match status" value="1"/>
</dbReference>
<comment type="subcellular location">
    <subcellularLocation>
        <location evidence="2">Cytoplasm</location>
    </subcellularLocation>
</comment>
<keyword evidence="11" id="KW-0479">Metal-binding</keyword>
<keyword evidence="8" id="KW-0698">rRNA processing</keyword>
<keyword evidence="6" id="KW-0963">Cytoplasm</keyword>
<evidence type="ECO:0000256" key="13">
    <source>
        <dbReference type="ARBA" id="ARBA00022759"/>
    </source>
</evidence>
<dbReference type="GO" id="GO:0008033">
    <property type="term" value="P:tRNA processing"/>
    <property type="evidence" value="ECO:0007669"/>
    <property type="project" value="UniProtKB-KW"/>
</dbReference>
<dbReference type="InterPro" id="IPR004659">
    <property type="entry name" value="RNase_E/G"/>
</dbReference>
<evidence type="ECO:0000256" key="3">
    <source>
        <dbReference type="ARBA" id="ARBA00005663"/>
    </source>
</evidence>
<dbReference type="GO" id="GO:0046872">
    <property type="term" value="F:metal ion binding"/>
    <property type="evidence" value="ECO:0007669"/>
    <property type="project" value="UniProtKB-KW"/>
</dbReference>
<dbReference type="SMART" id="SM00316">
    <property type="entry name" value="S1"/>
    <property type="match status" value="1"/>
</dbReference>